<evidence type="ECO:0000256" key="2">
    <source>
        <dbReference type="ARBA" id="ARBA00005982"/>
    </source>
</evidence>
<evidence type="ECO:0000256" key="4">
    <source>
        <dbReference type="ARBA" id="ARBA00022989"/>
    </source>
</evidence>
<evidence type="ECO:0000256" key="5">
    <source>
        <dbReference type="ARBA" id="ARBA00023136"/>
    </source>
</evidence>
<protein>
    <recommendedName>
        <fullName evidence="9">Major facilitator superfamily (MFS) profile domain-containing protein</fullName>
    </recommendedName>
</protein>
<reference evidence="7" key="2">
    <citation type="submission" date="2015-03" db="UniProtKB">
        <authorList>
            <consortium name="EnsemblPlants"/>
        </authorList>
    </citation>
    <scope>IDENTIFICATION</scope>
</reference>
<dbReference type="GO" id="GO:0016020">
    <property type="term" value="C:membrane"/>
    <property type="evidence" value="ECO:0007669"/>
    <property type="project" value="UniProtKB-SubCell"/>
</dbReference>
<dbReference type="Gene3D" id="1.20.1250.20">
    <property type="entry name" value="MFS general substrate transporter like domains"/>
    <property type="match status" value="1"/>
</dbReference>
<proteinExistence type="inferred from homology"/>
<evidence type="ECO:0000256" key="1">
    <source>
        <dbReference type="ARBA" id="ARBA00004141"/>
    </source>
</evidence>
<feature type="transmembrane region" description="Helical" evidence="6">
    <location>
        <begin position="390"/>
        <end position="411"/>
    </location>
</feature>
<keyword evidence="8" id="KW-1185">Reference proteome</keyword>
<comment type="subcellular location">
    <subcellularLocation>
        <location evidence="1">Membrane</location>
        <topology evidence="1">Multi-pass membrane protein</topology>
    </subcellularLocation>
</comment>
<dbReference type="InterPro" id="IPR036259">
    <property type="entry name" value="MFS_trans_sf"/>
</dbReference>
<accession>A0A0D3G691</accession>
<dbReference type="InterPro" id="IPR000109">
    <property type="entry name" value="POT_fam"/>
</dbReference>
<evidence type="ECO:0000256" key="6">
    <source>
        <dbReference type="SAM" id="Phobius"/>
    </source>
</evidence>
<feature type="transmembrane region" description="Helical" evidence="6">
    <location>
        <begin position="442"/>
        <end position="461"/>
    </location>
</feature>
<dbReference type="GO" id="GO:0071916">
    <property type="term" value="F:dipeptide transmembrane transporter activity"/>
    <property type="evidence" value="ECO:0007669"/>
    <property type="project" value="InterPro"/>
</dbReference>
<feature type="transmembrane region" description="Helical" evidence="6">
    <location>
        <begin position="350"/>
        <end position="370"/>
    </location>
</feature>
<feature type="transmembrane region" description="Helical" evidence="6">
    <location>
        <begin position="519"/>
        <end position="539"/>
    </location>
</feature>
<feature type="transmembrane region" description="Helical" evidence="6">
    <location>
        <begin position="169"/>
        <end position="190"/>
    </location>
</feature>
<name>A0A0D3G691_9ORYZ</name>
<dbReference type="CDD" id="cd17417">
    <property type="entry name" value="MFS_NPF5"/>
    <property type="match status" value="1"/>
</dbReference>
<keyword evidence="5 6" id="KW-0472">Membrane</keyword>
<dbReference type="eggNOG" id="KOG1237">
    <property type="taxonomic scope" value="Eukaryota"/>
</dbReference>
<dbReference type="GO" id="GO:0042937">
    <property type="term" value="F:tripeptide transmembrane transporter activity"/>
    <property type="evidence" value="ECO:0007669"/>
    <property type="project" value="InterPro"/>
</dbReference>
<keyword evidence="4 6" id="KW-1133">Transmembrane helix</keyword>
<comment type="similarity">
    <text evidence="2">Belongs to the major facilitator superfamily. Proton-dependent oligopeptide transporter (POT/PTR) (TC 2.A.17) family.</text>
</comment>
<reference evidence="7" key="1">
    <citation type="journal article" date="2009" name="Rice">
        <title>De Novo Next Generation Sequencing of Plant Genomes.</title>
        <authorList>
            <person name="Rounsley S."/>
            <person name="Marri P.R."/>
            <person name="Yu Y."/>
            <person name="He R."/>
            <person name="Sisneros N."/>
            <person name="Goicoechea J.L."/>
            <person name="Lee S.J."/>
            <person name="Angelova A."/>
            <person name="Kudrna D."/>
            <person name="Luo M."/>
            <person name="Affourtit J."/>
            <person name="Desany B."/>
            <person name="Knight J."/>
            <person name="Niazi F."/>
            <person name="Egholm M."/>
            <person name="Wing R.A."/>
        </authorList>
    </citation>
    <scope>NUCLEOTIDE SEQUENCE [LARGE SCALE GENOMIC DNA]</scope>
    <source>
        <strain evidence="7">cv. IRGC 105608</strain>
    </source>
</reference>
<dbReference type="Proteomes" id="UP000026960">
    <property type="component" value="Chromosome 5"/>
</dbReference>
<feature type="transmembrane region" description="Helical" evidence="6">
    <location>
        <begin position="196"/>
        <end position="218"/>
    </location>
</feature>
<dbReference type="AlphaFoldDB" id="A0A0D3G691"/>
<sequence length="594" mass="64783">MEEEAKQEFTKDGSVDLRGRPAVAARTGRWKACSFLVGYEAFERMAFYGVAANLVVYLTTELREETVSSVRNVNNWTGSVWMTPIAGAYIADAFLGRFWTFTVSSIIYLTCTPDGACAPATRSQVAFFYAALYTMAIGAGGTKPNISTFGADQFDDFDARESRTKASFFNWWMFSSFTGGLVAVLVLVYVQENVGWGVGYAIPTAGLALSLLLFYVGTPFYRHKPVRRGAAASPARLVGRVFRAAFANRRRQLHGDQLHEHDAAWYAAAGTKRRLHHTRGYRFLDKAALPAAAAEAEACTVTEVEEVKLITGMIVVWLTTLVPCTIWAQVNTLFVKQGTTLDRTVGGVRIPAASLGSFITISMLLSIPVYDRVLVPLARRRTGEPRGITLLQRLGVGSALQVAAVACACLVELRRMRAIRAASATAARDTVPMSIFWMLPQYILIGVGDVFSSVGILEFFYEQSPQGMQSLGTTFFTSGLGVGNFLNSLLVTAVDRATRGGGAGKSWIGDNLNDSHLDYYYAFLLLLAVINLAVFVWVATRYEYKKEYLSDGGDVVAGMASRETEMAGGGKGKVVERSKVIDAPLVVVEEVRAV</sequence>
<dbReference type="Gramene" id="OBART05G12240.1">
    <property type="protein sequence ID" value="OBART05G12240.1"/>
    <property type="gene ID" value="OBART05G12240"/>
</dbReference>
<evidence type="ECO:0008006" key="9">
    <source>
        <dbReference type="Google" id="ProtNLM"/>
    </source>
</evidence>
<evidence type="ECO:0000256" key="3">
    <source>
        <dbReference type="ARBA" id="ARBA00022692"/>
    </source>
</evidence>
<evidence type="ECO:0000313" key="7">
    <source>
        <dbReference type="EnsemblPlants" id="OBART05G12240.1"/>
    </source>
</evidence>
<dbReference type="SUPFAM" id="SSF103473">
    <property type="entry name" value="MFS general substrate transporter"/>
    <property type="match status" value="1"/>
</dbReference>
<keyword evidence="3 6" id="KW-0812">Transmembrane</keyword>
<dbReference type="PaxDb" id="65489-OBART05G12240.1"/>
<evidence type="ECO:0000313" key="8">
    <source>
        <dbReference type="Proteomes" id="UP000026960"/>
    </source>
</evidence>
<dbReference type="HOGENOM" id="CLU_009313_4_1_1"/>
<dbReference type="Pfam" id="PF00854">
    <property type="entry name" value="PTR2"/>
    <property type="match status" value="1"/>
</dbReference>
<organism evidence="7">
    <name type="scientific">Oryza barthii</name>
    <dbReference type="NCBI Taxonomy" id="65489"/>
    <lineage>
        <taxon>Eukaryota</taxon>
        <taxon>Viridiplantae</taxon>
        <taxon>Streptophyta</taxon>
        <taxon>Embryophyta</taxon>
        <taxon>Tracheophyta</taxon>
        <taxon>Spermatophyta</taxon>
        <taxon>Magnoliopsida</taxon>
        <taxon>Liliopsida</taxon>
        <taxon>Poales</taxon>
        <taxon>Poaceae</taxon>
        <taxon>BOP clade</taxon>
        <taxon>Oryzoideae</taxon>
        <taxon>Oryzeae</taxon>
        <taxon>Oryzinae</taxon>
        <taxon>Oryza</taxon>
    </lineage>
</organism>
<dbReference type="EnsemblPlants" id="OBART05G12240.1">
    <property type="protein sequence ID" value="OBART05G12240.1"/>
    <property type="gene ID" value="OBART05G12240"/>
</dbReference>
<dbReference type="InterPro" id="IPR044739">
    <property type="entry name" value="NRT1/PTR"/>
</dbReference>
<dbReference type="PANTHER" id="PTHR11654">
    <property type="entry name" value="OLIGOPEPTIDE TRANSPORTER-RELATED"/>
    <property type="match status" value="1"/>
</dbReference>